<dbReference type="AlphaFoldDB" id="A0A7Y7WAA9"/>
<evidence type="ECO:0000313" key="3">
    <source>
        <dbReference type="EMBL" id="NWB45664.1"/>
    </source>
</evidence>
<dbReference type="InterPro" id="IPR012373">
    <property type="entry name" value="Ferrdict_sens_TM"/>
</dbReference>
<name>A0A7Y7WAA9_9PSED</name>
<organism evidence="3 4">
    <name type="scientific">Pseudomonas gingeri</name>
    <dbReference type="NCBI Taxonomy" id="117681"/>
    <lineage>
        <taxon>Bacteria</taxon>
        <taxon>Pseudomonadati</taxon>
        <taxon>Pseudomonadota</taxon>
        <taxon>Gammaproteobacteria</taxon>
        <taxon>Pseudomonadales</taxon>
        <taxon>Pseudomonadaceae</taxon>
        <taxon>Pseudomonas</taxon>
    </lineage>
</organism>
<dbReference type="InterPro" id="IPR006860">
    <property type="entry name" value="FecR"/>
</dbReference>
<protein>
    <submittedName>
        <fullName evidence="3">FecR domain-containing protein</fullName>
    </submittedName>
</protein>
<dbReference type="GO" id="GO:0016989">
    <property type="term" value="F:sigma factor antagonist activity"/>
    <property type="evidence" value="ECO:0007669"/>
    <property type="project" value="TreeGrafter"/>
</dbReference>
<gene>
    <name evidence="3" type="ORF">HX829_04080</name>
</gene>
<sequence>MNREPKDPLIEEVTRWIVLLHSGHASEADQRAYRHWRSQDPRREQLCSQLETRLGVFRVPIAQGVDAQLLQRTLSAPPNRRKVLQGALVGAGVILGAGLLARGGGLPLAELSADLRTGTAERRSLELPDGSRLQLNAQSAADIDFSPRQRQLRLLDGELLAQVANDAARPFVVQTAQARVHAYGNRLQVRERAGSGHVVALSGALEIHGPAGEYLQLPSGHEVSYDRYQFGPILPSRMDATAWVDGLLEVRDAALAEVIEALRPYRPGVLRLDPAIAQLRVSGLFRLDNPQQVLDTLARTLPIRIARHTELWVTLSPA</sequence>
<evidence type="ECO:0000259" key="1">
    <source>
        <dbReference type="Pfam" id="PF04773"/>
    </source>
</evidence>
<dbReference type="PIRSF" id="PIRSF018266">
    <property type="entry name" value="FecR"/>
    <property type="match status" value="1"/>
</dbReference>
<comment type="caution">
    <text evidence="3">The sequence shown here is derived from an EMBL/GenBank/DDBJ whole genome shotgun (WGS) entry which is preliminary data.</text>
</comment>
<dbReference type="PANTHER" id="PTHR30273:SF2">
    <property type="entry name" value="PROTEIN FECR"/>
    <property type="match status" value="1"/>
</dbReference>
<feature type="domain" description="FecR N-terminal" evidence="2">
    <location>
        <begin position="13"/>
        <end position="51"/>
    </location>
</feature>
<dbReference type="PANTHER" id="PTHR30273">
    <property type="entry name" value="PERIPLASMIC SIGNAL SENSOR AND SIGMA FACTOR ACTIVATOR FECR-RELATED"/>
    <property type="match status" value="1"/>
</dbReference>
<dbReference type="Pfam" id="PF04773">
    <property type="entry name" value="FecR"/>
    <property type="match status" value="1"/>
</dbReference>
<proteinExistence type="predicted"/>
<dbReference type="Proteomes" id="UP000582981">
    <property type="component" value="Unassembled WGS sequence"/>
</dbReference>
<dbReference type="Gene3D" id="2.60.120.1440">
    <property type="match status" value="1"/>
</dbReference>
<feature type="domain" description="FecR protein" evidence="1">
    <location>
        <begin position="114"/>
        <end position="205"/>
    </location>
</feature>
<evidence type="ECO:0000313" key="4">
    <source>
        <dbReference type="Proteomes" id="UP000582981"/>
    </source>
</evidence>
<reference evidence="3 4" key="1">
    <citation type="submission" date="2020-04" db="EMBL/GenBank/DDBJ databases">
        <title>Molecular characterization of pseudomonads from Agaricus bisporus reveal novel blotch 2 pathogens in Western Europe.</title>
        <authorList>
            <person name="Taparia T."/>
            <person name="Krijger M."/>
            <person name="Haynes E."/>
            <person name="Elpinstone J.G."/>
            <person name="Noble R."/>
            <person name="Van Der Wolf J."/>
        </authorList>
    </citation>
    <scope>NUCLEOTIDE SEQUENCE [LARGE SCALE GENOMIC DNA]</scope>
    <source>
        <strain evidence="3 4">F1001</strain>
    </source>
</reference>
<evidence type="ECO:0000259" key="2">
    <source>
        <dbReference type="Pfam" id="PF16220"/>
    </source>
</evidence>
<dbReference type="Pfam" id="PF16220">
    <property type="entry name" value="DUF4880"/>
    <property type="match status" value="1"/>
</dbReference>
<accession>A0A7Y7WAA9</accession>
<dbReference type="InterPro" id="IPR032623">
    <property type="entry name" value="FecR_N"/>
</dbReference>
<dbReference type="EMBL" id="JACAPU010000003">
    <property type="protein sequence ID" value="NWB45664.1"/>
    <property type="molecule type" value="Genomic_DNA"/>
</dbReference>
<dbReference type="RefSeq" id="WP_177143371.1">
    <property type="nucleotide sequence ID" value="NZ_JACAPU010000003.1"/>
</dbReference>